<dbReference type="GO" id="GO:0005524">
    <property type="term" value="F:ATP binding"/>
    <property type="evidence" value="ECO:0007669"/>
    <property type="project" value="UniProtKB-UniRule"/>
</dbReference>
<feature type="binding site" evidence="12">
    <location>
        <begin position="15"/>
        <end position="17"/>
    </location>
    <ligand>
        <name>substrate</name>
    </ligand>
</feature>
<dbReference type="OrthoDB" id="9775849at2"/>
<feature type="binding site" evidence="12">
    <location>
        <position position="283"/>
    </location>
    <ligand>
        <name>K(+)</name>
        <dbReference type="ChEBI" id="CHEBI:29103"/>
    </ligand>
</feature>
<comment type="activity regulation">
    <text evidence="12">Activated by a monovalent cation that binds near, but not in, the active site. The most likely occupant of the site in vivo is potassium. Ion binding induces a conformational change that may alter substrate affinity.</text>
</comment>
<evidence type="ECO:0000256" key="6">
    <source>
        <dbReference type="ARBA" id="ARBA00022741"/>
    </source>
</evidence>
<feature type="binding site" evidence="12">
    <location>
        <position position="244"/>
    </location>
    <ligand>
        <name>K(+)</name>
        <dbReference type="ChEBI" id="CHEBI:29103"/>
    </ligand>
</feature>
<feature type="binding site" evidence="12">
    <location>
        <position position="289"/>
    </location>
    <ligand>
        <name>K(+)</name>
        <dbReference type="ChEBI" id="CHEBI:29103"/>
    </ligand>
</feature>
<evidence type="ECO:0000256" key="2">
    <source>
        <dbReference type="ARBA" id="ARBA00012035"/>
    </source>
</evidence>
<evidence type="ECO:0000256" key="10">
    <source>
        <dbReference type="ARBA" id="ARBA00022958"/>
    </source>
</evidence>
<keyword evidence="15" id="KW-1185">Reference proteome</keyword>
<evidence type="ECO:0000313" key="14">
    <source>
        <dbReference type="EMBL" id="QEE26590.1"/>
    </source>
</evidence>
<comment type="subunit">
    <text evidence="12">Homodimer.</text>
</comment>
<keyword evidence="8 12" id="KW-0067">ATP-binding</keyword>
<dbReference type="EC" id="2.7.1.15" evidence="2 12"/>
<feature type="binding site" evidence="12">
    <location>
        <position position="185"/>
    </location>
    <ligand>
        <name>ATP</name>
        <dbReference type="ChEBI" id="CHEBI:30616"/>
    </ligand>
</feature>
<accession>A0A5B9E7J5</accession>
<comment type="cofactor">
    <cofactor evidence="12">
        <name>Mg(2+)</name>
        <dbReference type="ChEBI" id="CHEBI:18420"/>
    </cofactor>
    <text evidence="12">Requires a divalent cation, most likely magnesium in vivo, as an electrophilic catalyst to aid phosphoryl group transfer. It is the chelate of the metal and the nucleotide that is the actual substrate.</text>
</comment>
<keyword evidence="10 12" id="KW-0630">Potassium</keyword>
<protein>
    <recommendedName>
        <fullName evidence="3 12">Ribokinase</fullName>
        <shortName evidence="12">RK</shortName>
        <ecNumber evidence="2 12">2.7.1.15</ecNumber>
    </recommendedName>
</protein>
<comment type="function">
    <text evidence="12">Catalyzes the phosphorylation of ribose at O-5 in a reaction requiring ATP and magnesium. The resulting D-ribose-5-phosphate can then be used either for sythesis of nucleotides, histidine, and tryptophan, or as a component of the pentose phosphate pathway.</text>
</comment>
<keyword evidence="11 12" id="KW-0119">Carbohydrate metabolism</keyword>
<dbReference type="NCBIfam" id="TIGR02152">
    <property type="entry name" value="D_ribokin_bact"/>
    <property type="match status" value="1"/>
</dbReference>
<comment type="similarity">
    <text evidence="12">Belongs to the carbohydrate kinase PfkB family. Ribokinase subfamily.</text>
</comment>
<organism evidence="14 15">
    <name type="scientific">Terriglobus albidus</name>
    <dbReference type="NCBI Taxonomy" id="1592106"/>
    <lineage>
        <taxon>Bacteria</taxon>
        <taxon>Pseudomonadati</taxon>
        <taxon>Acidobacteriota</taxon>
        <taxon>Terriglobia</taxon>
        <taxon>Terriglobales</taxon>
        <taxon>Acidobacteriaceae</taxon>
        <taxon>Terriglobus</taxon>
    </lineage>
</organism>
<evidence type="ECO:0000313" key="15">
    <source>
        <dbReference type="Proteomes" id="UP000321820"/>
    </source>
</evidence>
<comment type="catalytic activity">
    <reaction evidence="12">
        <text>D-ribose + ATP = D-ribose 5-phosphate + ADP + H(+)</text>
        <dbReference type="Rhea" id="RHEA:13697"/>
        <dbReference type="ChEBI" id="CHEBI:15378"/>
        <dbReference type="ChEBI" id="CHEBI:30616"/>
        <dbReference type="ChEBI" id="CHEBI:47013"/>
        <dbReference type="ChEBI" id="CHEBI:78346"/>
        <dbReference type="ChEBI" id="CHEBI:456216"/>
        <dbReference type="EC" id="2.7.1.15"/>
    </reaction>
</comment>
<dbReference type="HAMAP" id="MF_01987">
    <property type="entry name" value="Ribokinase"/>
    <property type="match status" value="1"/>
</dbReference>
<dbReference type="SUPFAM" id="SSF53613">
    <property type="entry name" value="Ribokinase-like"/>
    <property type="match status" value="1"/>
</dbReference>
<proteinExistence type="inferred from homology"/>
<comment type="subcellular location">
    <subcellularLocation>
        <location evidence="12">Cytoplasm</location>
    </subcellularLocation>
</comment>
<dbReference type="InterPro" id="IPR029056">
    <property type="entry name" value="Ribokinase-like"/>
</dbReference>
<evidence type="ECO:0000256" key="8">
    <source>
        <dbReference type="ARBA" id="ARBA00022840"/>
    </source>
</evidence>
<comment type="similarity">
    <text evidence="1">Belongs to the carbohydrate kinase pfkB family.</text>
</comment>
<feature type="active site" description="Proton acceptor" evidence="12">
    <location>
        <position position="250"/>
    </location>
</feature>
<dbReference type="Gene3D" id="3.40.1190.20">
    <property type="match status" value="1"/>
</dbReference>
<sequence length="304" mass="30892">MRFVRKSVLVIGSLNFDLVVHAERIPLAGETVRGSGYDSLLGGKGANQAIAAARLGAQVRMAGRVGSDSYGGALLDGLDEAAVDVAGVQVSDGPSGLAVITHSSDGQNAIVVQPGANGLVTAADIRALEFAEVGVVLLQLEIPMDAVVAAAQEAHKAGLAVILDPAPVAALPEELLRAVTWLTPNETEAAQLVAGSMEPQQTAERLLAIGCRNVALKLGERGAFLMGADCEPTLVPAFAVKAVDTTAAGDCFNGAFAVRLLAGDSPQAAARYANAAAAISVTRLGAQVSMPSRDEVEALSGNHG</sequence>
<evidence type="ECO:0000256" key="7">
    <source>
        <dbReference type="ARBA" id="ARBA00022777"/>
    </source>
</evidence>
<dbReference type="InterPro" id="IPR011877">
    <property type="entry name" value="Ribokinase"/>
</dbReference>
<keyword evidence="4 12" id="KW-0808">Transferase</keyword>
<evidence type="ECO:0000256" key="5">
    <source>
        <dbReference type="ARBA" id="ARBA00022723"/>
    </source>
</evidence>
<dbReference type="PROSITE" id="PS00584">
    <property type="entry name" value="PFKB_KINASES_2"/>
    <property type="match status" value="1"/>
</dbReference>
<dbReference type="CDD" id="cd01174">
    <property type="entry name" value="ribokinase"/>
    <property type="match status" value="1"/>
</dbReference>
<feature type="binding site" evidence="12">
    <location>
        <position position="274"/>
    </location>
    <ligand>
        <name>ATP</name>
        <dbReference type="ChEBI" id="CHEBI:30616"/>
    </ligand>
</feature>
<dbReference type="PANTHER" id="PTHR10584:SF166">
    <property type="entry name" value="RIBOKINASE"/>
    <property type="match status" value="1"/>
</dbReference>
<dbReference type="PANTHER" id="PTHR10584">
    <property type="entry name" value="SUGAR KINASE"/>
    <property type="match status" value="1"/>
</dbReference>
<evidence type="ECO:0000256" key="9">
    <source>
        <dbReference type="ARBA" id="ARBA00022842"/>
    </source>
</evidence>
<keyword evidence="5 12" id="KW-0479">Metal-binding</keyword>
<dbReference type="UniPathway" id="UPA00916">
    <property type="reaction ID" value="UER00889"/>
</dbReference>
<keyword evidence="12" id="KW-0963">Cytoplasm</keyword>
<feature type="binding site" evidence="12">
    <location>
        <position position="250"/>
    </location>
    <ligand>
        <name>substrate</name>
    </ligand>
</feature>
<dbReference type="InterPro" id="IPR002173">
    <property type="entry name" value="Carboh/pur_kinase_PfkB_CS"/>
</dbReference>
<feature type="binding site" evidence="12">
    <location>
        <position position="246"/>
    </location>
    <ligand>
        <name>K(+)</name>
        <dbReference type="ChEBI" id="CHEBI:29103"/>
    </ligand>
</feature>
<dbReference type="InterPro" id="IPR002139">
    <property type="entry name" value="Ribo/fructo_kinase"/>
</dbReference>
<feature type="binding site" evidence="12">
    <location>
        <begin position="217"/>
        <end position="222"/>
    </location>
    <ligand>
        <name>ATP</name>
        <dbReference type="ChEBI" id="CHEBI:30616"/>
    </ligand>
</feature>
<evidence type="ECO:0000256" key="3">
    <source>
        <dbReference type="ARBA" id="ARBA00016943"/>
    </source>
</evidence>
<dbReference type="Proteomes" id="UP000321820">
    <property type="component" value="Chromosome"/>
</dbReference>
<dbReference type="GO" id="GO:0019303">
    <property type="term" value="P:D-ribose catabolic process"/>
    <property type="evidence" value="ECO:0007669"/>
    <property type="project" value="UniProtKB-UniRule"/>
</dbReference>
<dbReference type="PRINTS" id="PR00990">
    <property type="entry name" value="RIBOKINASE"/>
</dbReference>
<gene>
    <name evidence="12 14" type="primary">rbsK</name>
    <name evidence="14" type="ORF">FTW19_00350</name>
</gene>
<name>A0A5B9E7J5_9BACT</name>
<feature type="binding site" evidence="12">
    <location>
        <begin position="249"/>
        <end position="250"/>
    </location>
    <ligand>
        <name>ATP</name>
        <dbReference type="ChEBI" id="CHEBI:30616"/>
    </ligand>
</feature>
<evidence type="ECO:0000256" key="4">
    <source>
        <dbReference type="ARBA" id="ARBA00022679"/>
    </source>
</evidence>
<dbReference type="GO" id="GO:0004747">
    <property type="term" value="F:ribokinase activity"/>
    <property type="evidence" value="ECO:0007669"/>
    <property type="project" value="UniProtKB-UniRule"/>
</dbReference>
<feature type="binding site" evidence="12">
    <location>
        <position position="280"/>
    </location>
    <ligand>
        <name>K(+)</name>
        <dbReference type="ChEBI" id="CHEBI:29103"/>
    </ligand>
</feature>
<reference evidence="14 15" key="1">
    <citation type="submission" date="2019-08" db="EMBL/GenBank/DDBJ databases">
        <title>Complete genome sequence of Terriglobus albidus strain ORNL.</title>
        <authorList>
            <person name="Podar M."/>
        </authorList>
    </citation>
    <scope>NUCLEOTIDE SEQUENCE [LARGE SCALE GENOMIC DNA]</scope>
    <source>
        <strain evidence="14 15">ORNL</strain>
    </source>
</reference>
<dbReference type="AlphaFoldDB" id="A0A5B9E7J5"/>
<dbReference type="GO" id="GO:0046872">
    <property type="term" value="F:metal ion binding"/>
    <property type="evidence" value="ECO:0007669"/>
    <property type="project" value="UniProtKB-KW"/>
</dbReference>
<evidence type="ECO:0000256" key="11">
    <source>
        <dbReference type="ARBA" id="ARBA00023277"/>
    </source>
</evidence>
<evidence type="ECO:0000256" key="1">
    <source>
        <dbReference type="ARBA" id="ARBA00005380"/>
    </source>
</evidence>
<feature type="binding site" evidence="12">
    <location>
        <position position="285"/>
    </location>
    <ligand>
        <name>K(+)</name>
        <dbReference type="ChEBI" id="CHEBI:29103"/>
    </ligand>
</feature>
<feature type="domain" description="Carbohydrate kinase PfkB" evidence="13">
    <location>
        <begin position="6"/>
        <end position="292"/>
    </location>
</feature>
<feature type="binding site" evidence="12">
    <location>
        <position position="141"/>
    </location>
    <ligand>
        <name>substrate</name>
    </ligand>
</feature>
<dbReference type="KEGG" id="talb:FTW19_00350"/>
<evidence type="ECO:0000259" key="13">
    <source>
        <dbReference type="Pfam" id="PF00294"/>
    </source>
</evidence>
<keyword evidence="6 12" id="KW-0547">Nucleotide-binding</keyword>
<keyword evidence="9 12" id="KW-0460">Magnesium</keyword>
<dbReference type="InterPro" id="IPR011611">
    <property type="entry name" value="PfkB_dom"/>
</dbReference>
<dbReference type="EMBL" id="CP042806">
    <property type="protein sequence ID" value="QEE26590.1"/>
    <property type="molecule type" value="Genomic_DNA"/>
</dbReference>
<comment type="caution">
    <text evidence="12">Lacks conserved residue(s) required for the propagation of feature annotation.</text>
</comment>
<dbReference type="GO" id="GO:0005829">
    <property type="term" value="C:cytosol"/>
    <property type="evidence" value="ECO:0007669"/>
    <property type="project" value="TreeGrafter"/>
</dbReference>
<keyword evidence="7 12" id="KW-0418">Kinase</keyword>
<feature type="binding site" evidence="12">
    <location>
        <begin position="43"/>
        <end position="47"/>
    </location>
    <ligand>
        <name>substrate</name>
    </ligand>
</feature>
<evidence type="ECO:0000256" key="12">
    <source>
        <dbReference type="HAMAP-Rule" id="MF_01987"/>
    </source>
</evidence>
<comment type="pathway">
    <text evidence="12">Carbohydrate metabolism; D-ribose degradation; D-ribose 5-phosphate from beta-D-ribopyranose: step 2/2.</text>
</comment>
<dbReference type="Pfam" id="PF00294">
    <property type="entry name" value="PfkB"/>
    <property type="match status" value="1"/>
</dbReference>